<proteinExistence type="predicted"/>
<dbReference type="Proteomes" id="UP000612282">
    <property type="component" value="Unassembled WGS sequence"/>
</dbReference>
<organism evidence="2 3">
    <name type="scientific">Actinoplanes couchii</name>
    <dbReference type="NCBI Taxonomy" id="403638"/>
    <lineage>
        <taxon>Bacteria</taxon>
        <taxon>Bacillati</taxon>
        <taxon>Actinomycetota</taxon>
        <taxon>Actinomycetes</taxon>
        <taxon>Micromonosporales</taxon>
        <taxon>Micromonosporaceae</taxon>
        <taxon>Actinoplanes</taxon>
    </lineage>
</organism>
<evidence type="ECO:0000313" key="3">
    <source>
        <dbReference type="Proteomes" id="UP000612282"/>
    </source>
</evidence>
<comment type="caution">
    <text evidence="2">The sequence shown here is derived from an EMBL/GenBank/DDBJ whole genome shotgun (WGS) entry which is preliminary data.</text>
</comment>
<keyword evidence="3" id="KW-1185">Reference proteome</keyword>
<evidence type="ECO:0000256" key="1">
    <source>
        <dbReference type="SAM" id="MobiDB-lite"/>
    </source>
</evidence>
<dbReference type="EMBL" id="BOMG01000115">
    <property type="protein sequence ID" value="GID60835.1"/>
    <property type="molecule type" value="Genomic_DNA"/>
</dbReference>
<feature type="compositionally biased region" description="Basic and acidic residues" evidence="1">
    <location>
        <begin position="8"/>
        <end position="17"/>
    </location>
</feature>
<gene>
    <name evidence="2" type="ORF">Aco03nite_092390</name>
</gene>
<feature type="region of interest" description="Disordered" evidence="1">
    <location>
        <begin position="1"/>
        <end position="65"/>
    </location>
</feature>
<dbReference type="RefSeq" id="WP_203808224.1">
    <property type="nucleotide sequence ID" value="NZ_BAAAQE010000049.1"/>
</dbReference>
<accession>A0ABQ3XQP4</accession>
<protein>
    <submittedName>
        <fullName evidence="2">Uncharacterized protein</fullName>
    </submittedName>
</protein>
<evidence type="ECO:0000313" key="2">
    <source>
        <dbReference type="EMBL" id="GID60835.1"/>
    </source>
</evidence>
<sequence length="65" mass="6885">MSQNPEQDAAHEAKAQDEGVPDENGDGRRVGESAAPQATGEWGSVLEEDLPPVVPDAEVEVSETR</sequence>
<name>A0ABQ3XQP4_9ACTN</name>
<reference evidence="2 3" key="1">
    <citation type="submission" date="2021-01" db="EMBL/GenBank/DDBJ databases">
        <title>Whole genome shotgun sequence of Actinoplanes couchii NBRC 106145.</title>
        <authorList>
            <person name="Komaki H."/>
            <person name="Tamura T."/>
        </authorList>
    </citation>
    <scope>NUCLEOTIDE SEQUENCE [LARGE SCALE GENOMIC DNA]</scope>
    <source>
        <strain evidence="2 3">NBRC 106145</strain>
    </source>
</reference>